<keyword evidence="4" id="KW-0378">Hydrolase</keyword>
<keyword evidence="9" id="KW-1185">Reference proteome</keyword>
<proteinExistence type="predicted"/>
<comment type="cofactor">
    <cofactor evidence="2">
        <name>Mg(2+)</name>
        <dbReference type="ChEBI" id="CHEBI:18420"/>
    </cofactor>
</comment>
<dbReference type="Pfam" id="PF00293">
    <property type="entry name" value="NUDIX"/>
    <property type="match status" value="1"/>
</dbReference>
<comment type="caution">
    <text evidence="8">The sequence shown here is derived from an EMBL/GenBank/DDBJ whole genome shotgun (WGS) entry which is preliminary data.</text>
</comment>
<evidence type="ECO:0000313" key="9">
    <source>
        <dbReference type="Proteomes" id="UP000326924"/>
    </source>
</evidence>
<evidence type="ECO:0000259" key="7">
    <source>
        <dbReference type="PROSITE" id="PS51462"/>
    </source>
</evidence>
<comment type="cofactor">
    <cofactor evidence="1">
        <name>Mn(2+)</name>
        <dbReference type="ChEBI" id="CHEBI:29035"/>
    </cofactor>
</comment>
<organism evidence="8 9">
    <name type="scientific">Sphaerosporella brunnea</name>
    <dbReference type="NCBI Taxonomy" id="1250544"/>
    <lineage>
        <taxon>Eukaryota</taxon>
        <taxon>Fungi</taxon>
        <taxon>Dikarya</taxon>
        <taxon>Ascomycota</taxon>
        <taxon>Pezizomycotina</taxon>
        <taxon>Pezizomycetes</taxon>
        <taxon>Pezizales</taxon>
        <taxon>Pyronemataceae</taxon>
        <taxon>Sphaerosporella</taxon>
    </lineage>
</organism>
<evidence type="ECO:0000313" key="8">
    <source>
        <dbReference type="EMBL" id="KAA8913403.1"/>
    </source>
</evidence>
<dbReference type="Gene3D" id="3.90.79.10">
    <property type="entry name" value="Nucleoside Triphosphate Pyrophosphohydrolase"/>
    <property type="match status" value="1"/>
</dbReference>
<evidence type="ECO:0000256" key="4">
    <source>
        <dbReference type="ARBA" id="ARBA00022801"/>
    </source>
</evidence>
<dbReference type="AlphaFoldDB" id="A0A5J5F999"/>
<sequence>MPIFNPLQFALRRHLSMTPNPAPAPIRPSASLLLLSPTNRLLLLKRNTHLSFASAHVFPGGVVQPSDGGSARLCALRETFEETGILLTSSAPPASAGPLAEIQRRVHSGELDFGAWVDAWGGQLLPDSELTPFTTWITPAGAGGKKRYSSQLFLARLPPWVDESAVVPGDGGREVVGAPRWMLPAEALRLATEGAVTLFPPQFYLLWQVERHLRIGGEQALVDWARAMGEKVFEPRKEGVTEEGWWVMGLGPRGDAEVVVVMEVLGKGLEPRAVEVMERTAMKERLAKL</sequence>
<feature type="domain" description="Nudix hydrolase" evidence="7">
    <location>
        <begin position="25"/>
        <end position="204"/>
    </location>
</feature>
<dbReference type="Proteomes" id="UP000326924">
    <property type="component" value="Unassembled WGS sequence"/>
</dbReference>
<dbReference type="PROSITE" id="PS51462">
    <property type="entry name" value="NUDIX"/>
    <property type="match status" value="1"/>
</dbReference>
<dbReference type="OrthoDB" id="1695362at2759"/>
<evidence type="ECO:0000256" key="1">
    <source>
        <dbReference type="ARBA" id="ARBA00001936"/>
    </source>
</evidence>
<dbReference type="InParanoid" id="A0A5J5F999"/>
<keyword evidence="3" id="KW-0479">Metal-binding</keyword>
<reference evidence="8 9" key="1">
    <citation type="submission" date="2019-09" db="EMBL/GenBank/DDBJ databases">
        <title>Draft genome of the ectomycorrhizal ascomycete Sphaerosporella brunnea.</title>
        <authorList>
            <consortium name="DOE Joint Genome Institute"/>
            <person name="Benucci G.M."/>
            <person name="Marozzi G."/>
            <person name="Antonielli L."/>
            <person name="Sanchez S."/>
            <person name="Marco P."/>
            <person name="Wang X."/>
            <person name="Falini L.B."/>
            <person name="Barry K."/>
            <person name="Haridas S."/>
            <person name="Lipzen A."/>
            <person name="Labutti K."/>
            <person name="Grigoriev I.V."/>
            <person name="Murat C."/>
            <person name="Martin F."/>
            <person name="Albertini E."/>
            <person name="Donnini D."/>
            <person name="Bonito G."/>
        </authorList>
    </citation>
    <scope>NUCLEOTIDE SEQUENCE [LARGE SCALE GENOMIC DNA]</scope>
    <source>
        <strain evidence="8 9">Sb_GMNB300</strain>
    </source>
</reference>
<accession>A0A5J5F999</accession>
<dbReference type="GO" id="GO:0046872">
    <property type="term" value="F:metal ion binding"/>
    <property type="evidence" value="ECO:0007669"/>
    <property type="project" value="UniProtKB-KW"/>
</dbReference>
<dbReference type="SUPFAM" id="SSF55811">
    <property type="entry name" value="Nudix"/>
    <property type="match status" value="1"/>
</dbReference>
<name>A0A5J5F999_9PEZI</name>
<dbReference type="InterPro" id="IPR000086">
    <property type="entry name" value="NUDIX_hydrolase_dom"/>
</dbReference>
<dbReference type="GO" id="GO:0016818">
    <property type="term" value="F:hydrolase activity, acting on acid anhydrides, in phosphorus-containing anhydrides"/>
    <property type="evidence" value="ECO:0007669"/>
    <property type="project" value="InterPro"/>
</dbReference>
<keyword evidence="5" id="KW-0460">Magnesium</keyword>
<gene>
    <name evidence="8" type="ORF">FN846DRAFT_772171</name>
</gene>
<evidence type="ECO:0000256" key="5">
    <source>
        <dbReference type="ARBA" id="ARBA00022842"/>
    </source>
</evidence>
<dbReference type="EMBL" id="VXIS01000015">
    <property type="protein sequence ID" value="KAA8913403.1"/>
    <property type="molecule type" value="Genomic_DNA"/>
</dbReference>
<dbReference type="PANTHER" id="PTHR12318:SF0">
    <property type="entry name" value="ACYL-COENZYME A DIPHOSPHATASE NUDT19"/>
    <property type="match status" value="1"/>
</dbReference>
<dbReference type="InterPro" id="IPR039121">
    <property type="entry name" value="NUDT19"/>
</dbReference>
<keyword evidence="6" id="KW-0464">Manganese</keyword>
<dbReference type="InterPro" id="IPR015797">
    <property type="entry name" value="NUDIX_hydrolase-like_dom_sf"/>
</dbReference>
<dbReference type="GO" id="GO:0005739">
    <property type="term" value="C:mitochondrion"/>
    <property type="evidence" value="ECO:0007669"/>
    <property type="project" value="TreeGrafter"/>
</dbReference>
<evidence type="ECO:0000256" key="6">
    <source>
        <dbReference type="ARBA" id="ARBA00023211"/>
    </source>
</evidence>
<dbReference type="PANTHER" id="PTHR12318">
    <property type="entry name" value="TESTOSTERONE-REGULATED PROTEIN RP2"/>
    <property type="match status" value="1"/>
</dbReference>
<evidence type="ECO:0000256" key="2">
    <source>
        <dbReference type="ARBA" id="ARBA00001946"/>
    </source>
</evidence>
<protein>
    <recommendedName>
        <fullName evidence="7">Nudix hydrolase domain-containing protein</fullName>
    </recommendedName>
</protein>
<evidence type="ECO:0000256" key="3">
    <source>
        <dbReference type="ARBA" id="ARBA00022723"/>
    </source>
</evidence>